<dbReference type="GeneID" id="18559263"/>
<sequence>MITPSIRNEDSIMKIYIFTGNLWAANDSEAGDGKRAIHMWSKKS</sequence>
<dbReference type="RefSeq" id="YP_009018680.1">
    <property type="nucleotide sequence ID" value="NC_023743.1"/>
</dbReference>
<protein>
    <submittedName>
        <fullName evidence="1">Gp66</fullName>
    </submittedName>
</protein>
<dbReference type="EMBL" id="JF770475">
    <property type="protein sequence ID" value="AEI91266.1"/>
    <property type="molecule type" value="Genomic_DNA"/>
</dbReference>
<name>F8UBX6_9CAUD</name>
<evidence type="ECO:0000313" key="1">
    <source>
        <dbReference type="EMBL" id="AEI91266.1"/>
    </source>
</evidence>
<dbReference type="KEGG" id="vg:18559263"/>
<keyword evidence="2" id="KW-1185">Reference proteome</keyword>
<evidence type="ECO:0000313" key="2">
    <source>
        <dbReference type="Proteomes" id="UP000000296"/>
    </source>
</evidence>
<dbReference type="Proteomes" id="UP000000296">
    <property type="component" value="Segment"/>
</dbReference>
<reference evidence="1 2" key="1">
    <citation type="journal article" date="2011" name="Appl. Environ. Microbiol.">
        <title>Isolation of Generalized Transducing Bacteriophages for Uropathogenic Strains of Escherichia coli.</title>
        <authorList>
            <person name="Battaglioli E.J."/>
            <person name="Baisa G.A."/>
            <person name="Weeks A.E."/>
            <person name="Schroll R.A."/>
            <person name="Hryckowian A.J."/>
            <person name="Welch R.A."/>
        </authorList>
    </citation>
    <scope>NUCLEOTIDE SEQUENCE [LARGE SCALE GENOMIC DNA]</scope>
</reference>
<dbReference type="OrthoDB" id="17269at10239"/>
<proteinExistence type="predicted"/>
<accession>F8UBX6</accession>
<organism evidence="1 2">
    <name type="scientific">Escherichia phage phiEB49</name>
    <dbReference type="NCBI Taxonomy" id="1048207"/>
    <lineage>
        <taxon>Viruses</taxon>
        <taxon>Duplodnaviria</taxon>
        <taxon>Heunggongvirae</taxon>
        <taxon>Uroviricota</taxon>
        <taxon>Caudoviricetes</taxon>
        <taxon>Drexlerviridae</taxon>
        <taxon>Rogunavirinae</taxon>
        <taxon>Lindendrivevirus</taxon>
        <taxon>Lindendrivevirus EB49</taxon>
    </lineage>
</organism>